<dbReference type="AlphaFoldDB" id="A0A1H8ES83"/>
<keyword evidence="3" id="KW-1185">Reference proteome</keyword>
<accession>A0A1H8ES83</accession>
<evidence type="ECO:0000256" key="1">
    <source>
        <dbReference type="SAM" id="MobiDB-lite"/>
    </source>
</evidence>
<dbReference type="OrthoDB" id="5597599at2"/>
<dbReference type="Pfam" id="PF12224">
    <property type="entry name" value="Amidoligase_2"/>
    <property type="match status" value="1"/>
</dbReference>
<protein>
    <submittedName>
        <fullName evidence="2">Putative amidoligase enzyme</fullName>
    </submittedName>
</protein>
<name>A0A1H8ES83_9RHOB</name>
<reference evidence="3" key="1">
    <citation type="submission" date="2016-10" db="EMBL/GenBank/DDBJ databases">
        <authorList>
            <person name="Varghese N."/>
            <person name="Submissions S."/>
        </authorList>
    </citation>
    <scope>NUCLEOTIDE SEQUENCE [LARGE SCALE GENOMIC DNA]</scope>
    <source>
        <strain evidence="3">DSM 26893</strain>
    </source>
</reference>
<evidence type="ECO:0000313" key="2">
    <source>
        <dbReference type="EMBL" id="SEN22312.1"/>
    </source>
</evidence>
<dbReference type="Proteomes" id="UP000199372">
    <property type="component" value="Unassembled WGS sequence"/>
</dbReference>
<dbReference type="EMBL" id="FOCM01000003">
    <property type="protein sequence ID" value="SEN22312.1"/>
    <property type="molecule type" value="Genomic_DNA"/>
</dbReference>
<dbReference type="GO" id="GO:0016874">
    <property type="term" value="F:ligase activity"/>
    <property type="evidence" value="ECO:0007669"/>
    <property type="project" value="UniProtKB-KW"/>
</dbReference>
<proteinExistence type="predicted"/>
<dbReference type="InterPro" id="IPR022025">
    <property type="entry name" value="Amidoligase_2"/>
</dbReference>
<evidence type="ECO:0000313" key="3">
    <source>
        <dbReference type="Proteomes" id="UP000199372"/>
    </source>
</evidence>
<organism evidence="2 3">
    <name type="scientific">Palleronia pelagia</name>
    <dbReference type="NCBI Taxonomy" id="387096"/>
    <lineage>
        <taxon>Bacteria</taxon>
        <taxon>Pseudomonadati</taxon>
        <taxon>Pseudomonadota</taxon>
        <taxon>Alphaproteobacteria</taxon>
        <taxon>Rhodobacterales</taxon>
        <taxon>Roseobacteraceae</taxon>
        <taxon>Palleronia</taxon>
    </lineage>
</organism>
<gene>
    <name evidence="2" type="ORF">SAMN04488011_10379</name>
</gene>
<feature type="region of interest" description="Disordered" evidence="1">
    <location>
        <begin position="1"/>
        <end position="23"/>
    </location>
</feature>
<keyword evidence="2" id="KW-0436">Ligase</keyword>
<sequence length="323" mass="35397">MTENHPEAQDLPRPETDDGAPRRVGVEVELGGLDERAVTHILANGLGGTERQTGDYEWTVEGSDLGTVEILLDTKLRDHASSKIAQMGLDLGRAVIPVEYVTEPVLPRELARIEAVNESLVAAGALGTQDGFALGFGVHLNVALPAMSVPAILPTLRAFCLVEECLRDSMDIDPARRILPFVDPMPAALTDAICAPEADDWDMDALTDAYLEHAASRNHALDLLPILKQHAPDRVVAAVPQMDHKSARPAWHYRLPDCRIDDPAWSVTLEWNRWCAIERIGADADLLDRLCAAWRDHRSGVLHLPGGWRDRAAEILNDAGMHP</sequence>
<dbReference type="RefSeq" id="WP_091844917.1">
    <property type="nucleotide sequence ID" value="NZ_FOCM01000003.1"/>
</dbReference>